<protein>
    <submittedName>
        <fullName evidence="3">Cytochrome P450</fullName>
    </submittedName>
</protein>
<dbReference type="Gene3D" id="3.30.310.50">
    <property type="entry name" value="Alpha-D-phosphohexomutase, C-terminal domain"/>
    <property type="match status" value="1"/>
</dbReference>
<dbReference type="PROSITE" id="PS00086">
    <property type="entry name" value="CYTOCHROME_P450"/>
    <property type="match status" value="1"/>
</dbReference>
<dbReference type="PRINTS" id="PR00359">
    <property type="entry name" value="BP450"/>
</dbReference>
<dbReference type="PANTHER" id="PTHR46696">
    <property type="entry name" value="P450, PUTATIVE (EUROFUNG)-RELATED"/>
    <property type="match status" value="1"/>
</dbReference>
<dbReference type="PRINTS" id="PR00385">
    <property type="entry name" value="P450"/>
</dbReference>
<keyword evidence="2" id="KW-0349">Heme</keyword>
<evidence type="ECO:0000256" key="1">
    <source>
        <dbReference type="ARBA" id="ARBA00010617"/>
    </source>
</evidence>
<organism evidence="3 4">
    <name type="scientific">Actinomadura nitritigenes</name>
    <dbReference type="NCBI Taxonomy" id="134602"/>
    <lineage>
        <taxon>Bacteria</taxon>
        <taxon>Bacillati</taxon>
        <taxon>Actinomycetota</taxon>
        <taxon>Actinomycetes</taxon>
        <taxon>Streptosporangiales</taxon>
        <taxon>Thermomonosporaceae</taxon>
        <taxon>Actinomadura</taxon>
    </lineage>
</organism>
<dbReference type="Pfam" id="PF00067">
    <property type="entry name" value="p450"/>
    <property type="match status" value="2"/>
</dbReference>
<dbReference type="InterPro" id="IPR017972">
    <property type="entry name" value="Cyt_P450_CS"/>
</dbReference>
<dbReference type="Proteomes" id="UP000666915">
    <property type="component" value="Unassembled WGS sequence"/>
</dbReference>
<dbReference type="InterPro" id="IPR002397">
    <property type="entry name" value="Cyt_P450_B"/>
</dbReference>
<keyword evidence="2" id="KW-0408">Iron</keyword>
<sequence length="530" mass="56495">MYASRARIPTDRAARYLKQLCEHSDQMSALTLRHGHAEGASPGVRHTEWSGTEGVIDFGRGRCTVRAGGEELTLHAEAEDKRTLRRLQDAMKGRLERIGRRDALTVTWEPVGTGSGGAAAIVGALMTSEGRADPFPLYAKAHELGPVSVITGGPHLVCGYAAVNQVLRDPGFGPMERPLEDPDRAVGGPPSMGRSILWANPPDHGRMRSLISQVFTARRVTALRPAIEDAVDALLDELAETGAGGRSVDFMERFAFPLPVTVICEMLGVPAADRHRFRSPAADLTEALELPALASSPGAPGAPDADGPVGAAARELAGYFAHLIRERRAAPRGDLVSALVAARDADDGRLSDEELLANLILLLVAGFETTTGLLGNGLAILLDRPDVLTGLRSGAIDVTGFVEEVLRYDSPVQVTTRVARADGLTVGGLPIPKGGDVILLIGAANRDPARYPDPDRFDPARPDNRPLSFGAGPHICLGNGLARLEAAIAFPRLLARFPEISAIPDAPRTRRDRLVLRGHETLPVRLLPGR</sequence>
<dbReference type="EMBL" id="JAGEOK010000059">
    <property type="protein sequence ID" value="MBO2445034.1"/>
    <property type="molecule type" value="Genomic_DNA"/>
</dbReference>
<dbReference type="InterPro" id="IPR036396">
    <property type="entry name" value="Cyt_P450_sf"/>
</dbReference>
<evidence type="ECO:0000256" key="2">
    <source>
        <dbReference type="RuleBase" id="RU000461"/>
    </source>
</evidence>
<proteinExistence type="inferred from homology"/>
<dbReference type="PANTHER" id="PTHR46696:SF1">
    <property type="entry name" value="CYTOCHROME P450 YJIB-RELATED"/>
    <property type="match status" value="1"/>
</dbReference>
<keyword evidence="2" id="KW-0560">Oxidoreductase</keyword>
<name>A0ABS3RFL6_9ACTN</name>
<dbReference type="SUPFAM" id="SSF48264">
    <property type="entry name" value="Cytochrome P450"/>
    <property type="match status" value="1"/>
</dbReference>
<dbReference type="Pfam" id="PF09981">
    <property type="entry name" value="DUF2218"/>
    <property type="match status" value="1"/>
</dbReference>
<comment type="caution">
    <text evidence="3">The sequence shown here is derived from an EMBL/GenBank/DDBJ whole genome shotgun (WGS) entry which is preliminary data.</text>
</comment>
<accession>A0ABS3RFL6</accession>
<reference evidence="3 4" key="1">
    <citation type="submission" date="2021-03" db="EMBL/GenBank/DDBJ databases">
        <authorList>
            <person name="Kanchanasin P."/>
            <person name="Saeng-In P."/>
            <person name="Phongsopitanun W."/>
            <person name="Yuki M."/>
            <person name="Kudo T."/>
            <person name="Ohkuma M."/>
            <person name="Tanasupawat S."/>
        </authorList>
    </citation>
    <scope>NUCLEOTIDE SEQUENCE [LARGE SCALE GENOMIC DNA]</scope>
    <source>
        <strain evidence="3 4">L46</strain>
    </source>
</reference>
<dbReference type="InterPro" id="IPR014543">
    <property type="entry name" value="UCP028291"/>
</dbReference>
<keyword evidence="2" id="KW-0503">Monooxygenase</keyword>
<evidence type="ECO:0000313" key="4">
    <source>
        <dbReference type="Proteomes" id="UP000666915"/>
    </source>
</evidence>
<dbReference type="Gene3D" id="1.10.630.10">
    <property type="entry name" value="Cytochrome P450"/>
    <property type="match status" value="1"/>
</dbReference>
<comment type="similarity">
    <text evidence="1 2">Belongs to the cytochrome P450 family.</text>
</comment>
<dbReference type="InterPro" id="IPR001128">
    <property type="entry name" value="Cyt_P450"/>
</dbReference>
<evidence type="ECO:0000313" key="3">
    <source>
        <dbReference type="EMBL" id="MBO2445034.1"/>
    </source>
</evidence>
<keyword evidence="4" id="KW-1185">Reference proteome</keyword>
<gene>
    <name evidence="3" type="ORF">J4557_46780</name>
</gene>
<dbReference type="RefSeq" id="WP_208274013.1">
    <property type="nucleotide sequence ID" value="NZ_BAAAGM010000017.1"/>
</dbReference>
<keyword evidence="2" id="KW-0479">Metal-binding</keyword>
<dbReference type="CDD" id="cd20625">
    <property type="entry name" value="CYP164-like"/>
    <property type="match status" value="1"/>
</dbReference>